<keyword evidence="1 2" id="KW-0732">Signal</keyword>
<dbReference type="PANTHER" id="PTHR31836:SF28">
    <property type="entry name" value="SRCR DOMAIN-CONTAINING PROTEIN-RELATED"/>
    <property type="match status" value="1"/>
</dbReference>
<organism evidence="3 4">
    <name type="scientific">Meloidogyne hapla</name>
    <name type="common">Root-knot nematode worm</name>
    <dbReference type="NCBI Taxonomy" id="6305"/>
    <lineage>
        <taxon>Eukaryota</taxon>
        <taxon>Metazoa</taxon>
        <taxon>Ecdysozoa</taxon>
        <taxon>Nematoda</taxon>
        <taxon>Chromadorea</taxon>
        <taxon>Rhabditida</taxon>
        <taxon>Tylenchina</taxon>
        <taxon>Tylenchomorpha</taxon>
        <taxon>Tylenchoidea</taxon>
        <taxon>Meloidogynidae</taxon>
        <taxon>Meloidogyninae</taxon>
        <taxon>Meloidogyne</taxon>
    </lineage>
</organism>
<proteinExistence type="predicted"/>
<feature type="signal peptide" evidence="2">
    <location>
        <begin position="1"/>
        <end position="17"/>
    </location>
</feature>
<dbReference type="AlphaFoldDB" id="A0A1I8B2X2"/>
<dbReference type="Proteomes" id="UP000095281">
    <property type="component" value="Unplaced"/>
</dbReference>
<evidence type="ECO:0000313" key="4">
    <source>
        <dbReference type="WBParaSite" id="MhA1_Contig1277.frz3.gene13"/>
    </source>
</evidence>
<feature type="chain" id="PRO_5009315394" evidence="2">
    <location>
        <begin position="18"/>
        <end position="168"/>
    </location>
</feature>
<dbReference type="InterPro" id="IPR036908">
    <property type="entry name" value="RlpA-like_sf"/>
</dbReference>
<dbReference type="InterPro" id="IPR051477">
    <property type="entry name" value="Expansin_CellWall"/>
</dbReference>
<evidence type="ECO:0000256" key="2">
    <source>
        <dbReference type="SAM" id="SignalP"/>
    </source>
</evidence>
<evidence type="ECO:0000313" key="3">
    <source>
        <dbReference type="Proteomes" id="UP000095281"/>
    </source>
</evidence>
<evidence type="ECO:0000256" key="1">
    <source>
        <dbReference type="ARBA" id="ARBA00022729"/>
    </source>
</evidence>
<reference evidence="4" key="1">
    <citation type="submission" date="2016-11" db="UniProtKB">
        <authorList>
            <consortium name="WormBaseParasite"/>
        </authorList>
    </citation>
    <scope>IDENTIFICATION</scope>
</reference>
<dbReference type="WBParaSite" id="MhA1_Contig1277.frz3.gene13">
    <property type="protein sequence ID" value="MhA1_Contig1277.frz3.gene13"/>
    <property type="gene ID" value="MhA1_Contig1277.frz3.gene13"/>
</dbReference>
<dbReference type="PANTHER" id="PTHR31836">
    <property type="match status" value="1"/>
</dbReference>
<dbReference type="Gene3D" id="2.40.40.10">
    <property type="entry name" value="RlpA-like domain"/>
    <property type="match status" value="1"/>
</dbReference>
<accession>A0A1I8B2X2</accession>
<dbReference type="SUPFAM" id="SSF50685">
    <property type="entry name" value="Barwin-like endoglucanases"/>
    <property type="match status" value="1"/>
</dbReference>
<name>A0A1I8B2X2_MELHA</name>
<keyword evidence="3" id="KW-1185">Reference proteome</keyword>
<sequence length="168" mass="18166">MIYSFLLLLSIFGYTFAATLSVAPAFTNRDTCLNEANTNGPIYGQLDREIRNGHFTMYGTPNGRGACGFDLATPTMSAAVSQSLFNNSVQWPASCLPDRRAVRNDPICMNKCVEVTYNGNTLTVPINNMCGGCAIDHVDFTDAAFLWLEPAGGTVGDAQGATIKYKRC</sequence>
<protein>
    <submittedName>
        <fullName evidence="4">DPBB_1 domain-containing protein</fullName>
    </submittedName>
</protein>